<dbReference type="AlphaFoldDB" id="K0T5E8"/>
<dbReference type="Proteomes" id="UP000266841">
    <property type="component" value="Unassembled WGS sequence"/>
</dbReference>
<evidence type="ECO:0000313" key="2">
    <source>
        <dbReference type="Proteomes" id="UP000266841"/>
    </source>
</evidence>
<name>K0T5E8_THAOC</name>
<gene>
    <name evidence="1" type="ORF">THAOC_04350</name>
</gene>
<keyword evidence="2" id="KW-1185">Reference proteome</keyword>
<dbReference type="EMBL" id="AGNL01004038">
    <property type="protein sequence ID" value="EJK73998.1"/>
    <property type="molecule type" value="Genomic_DNA"/>
</dbReference>
<evidence type="ECO:0000313" key="1">
    <source>
        <dbReference type="EMBL" id="EJK73998.1"/>
    </source>
</evidence>
<proteinExistence type="predicted"/>
<protein>
    <submittedName>
        <fullName evidence="1">Uncharacterized protein</fullName>
    </submittedName>
</protein>
<organism evidence="1 2">
    <name type="scientific">Thalassiosira oceanica</name>
    <name type="common">Marine diatom</name>
    <dbReference type="NCBI Taxonomy" id="159749"/>
    <lineage>
        <taxon>Eukaryota</taxon>
        <taxon>Sar</taxon>
        <taxon>Stramenopiles</taxon>
        <taxon>Ochrophyta</taxon>
        <taxon>Bacillariophyta</taxon>
        <taxon>Coscinodiscophyceae</taxon>
        <taxon>Thalassiosirophycidae</taxon>
        <taxon>Thalassiosirales</taxon>
        <taxon>Thalassiosiraceae</taxon>
        <taxon>Thalassiosira</taxon>
    </lineage>
</organism>
<comment type="caution">
    <text evidence="1">The sequence shown here is derived from an EMBL/GenBank/DDBJ whole genome shotgun (WGS) entry which is preliminary data.</text>
</comment>
<sequence>MSRAPSQLSHTIEQNLTSLYLSSWASWFSLSRASGQLVHLVVQKSAEVVRWRWPEFPRTVTIAIGSPLTNDSIFPSECGLCRCELGCAKVGQGQIGKVRGRGHFGLSGVRKARLATCLVRSGL</sequence>
<accession>K0T5E8</accession>
<reference evidence="1 2" key="1">
    <citation type="journal article" date="2012" name="Genome Biol.">
        <title>Genome and low-iron response of an oceanic diatom adapted to chronic iron limitation.</title>
        <authorList>
            <person name="Lommer M."/>
            <person name="Specht M."/>
            <person name="Roy A.S."/>
            <person name="Kraemer L."/>
            <person name="Andreson R."/>
            <person name="Gutowska M.A."/>
            <person name="Wolf J."/>
            <person name="Bergner S.V."/>
            <person name="Schilhabel M.B."/>
            <person name="Klostermeier U.C."/>
            <person name="Beiko R.G."/>
            <person name="Rosenstiel P."/>
            <person name="Hippler M."/>
            <person name="Laroche J."/>
        </authorList>
    </citation>
    <scope>NUCLEOTIDE SEQUENCE [LARGE SCALE GENOMIC DNA]</scope>
    <source>
        <strain evidence="1 2">CCMP1005</strain>
    </source>
</reference>